<proteinExistence type="predicted"/>
<name>A0A6C1EB17_SACPS</name>
<dbReference type="FunFam" id="2.60.120.260:FF:000159">
    <property type="entry name" value="Monopolar spindle"/>
    <property type="match status" value="1"/>
</dbReference>
<evidence type="ECO:0000259" key="7">
    <source>
        <dbReference type="PROSITE" id="PS51469"/>
    </source>
</evidence>
<dbReference type="PANTHER" id="PTHR12911">
    <property type="entry name" value="SAD1/UNC-84-LIKE PROTEIN-RELATED"/>
    <property type="match status" value="1"/>
</dbReference>
<keyword evidence="4 6" id="KW-0472">Membrane</keyword>
<feature type="compositionally biased region" description="Acidic residues" evidence="5">
    <location>
        <begin position="128"/>
        <end position="143"/>
    </location>
</feature>
<dbReference type="InterPro" id="IPR012919">
    <property type="entry name" value="SUN_dom"/>
</dbReference>
<feature type="compositionally biased region" description="Acidic residues" evidence="5">
    <location>
        <begin position="88"/>
        <end position="120"/>
    </location>
</feature>
<dbReference type="EMBL" id="CP049007">
    <property type="protein sequence ID" value="QID86090.1"/>
    <property type="molecule type" value="Genomic_DNA"/>
</dbReference>
<feature type="region of interest" description="Disordered" evidence="5">
    <location>
        <begin position="655"/>
        <end position="684"/>
    </location>
</feature>
<evidence type="ECO:0000313" key="8">
    <source>
        <dbReference type="EMBL" id="QID86090.1"/>
    </source>
</evidence>
<keyword evidence="2 6" id="KW-0812">Transmembrane</keyword>
<keyword evidence="3 6" id="KW-1133">Transmembrane helix</keyword>
<protein>
    <submittedName>
        <fullName evidence="8">Monopolar spindle</fullName>
    </submittedName>
</protein>
<dbReference type="OrthoDB" id="4065610at2759"/>
<reference evidence="8 9" key="1">
    <citation type="journal article" date="2019" name="BMC Genomics">
        <title>Chromosome level assembly and comparative genome analysis confirm lager-brewing yeasts originated from a single hybridization.</title>
        <authorList>
            <person name="Salazar A.N."/>
            <person name="Gorter de Vries A.R."/>
            <person name="van den Broek M."/>
            <person name="Brouwers N."/>
            <person name="de la Torre Cortes P."/>
            <person name="Kuijpers N.G.A."/>
            <person name="Daran J.G."/>
            <person name="Abeel T."/>
        </authorList>
    </citation>
    <scope>NUCLEOTIDE SEQUENCE [LARGE SCALE GENOMIC DNA]</scope>
    <source>
        <strain evidence="8 9">CBS 1483</strain>
    </source>
</reference>
<dbReference type="PROSITE" id="PS51469">
    <property type="entry name" value="SUN"/>
    <property type="match status" value="1"/>
</dbReference>
<feature type="region of interest" description="Disordered" evidence="5">
    <location>
        <begin position="81"/>
        <end position="150"/>
    </location>
</feature>
<comment type="subcellular location">
    <subcellularLocation>
        <location evidence="1">Membrane</location>
    </subcellularLocation>
</comment>
<sequence>MNHTNEYRREEAGAANEQFLYNKTVKSAYADVLKDKMNRERTIDLHIGKRSLADGGETDNYLDKEDDSTYEMFKKNLDVPINCRGNEDDNDDDDDYDDDELYFEDDEEETDGFSDEDYTDEADKSFIEDSESDDYELEGDSEFEGNREGPDATNRLSWGKCIVYGGVLFMIYLFGFFLMTFVKNNTDSILSGATSTPGKSFANLQKQINHLYSELSNRDEKQNSELDKTIKVIISQFEKNIKKLLPSNLVSFENDINSLTEQVQTISTSMSEWQRQSQRFTVDNVTQWQDQLIKQLDTHLPQEIPVVINNSSSVLIIPELHNYLTTLLSDVIESPGIATTGDSDKPWEYDLNHYVKEILSNELQYIDKDYFIQEMNRRLQSNKQEIWQEIIHKLESQQQQVQHRSDSPQQYSSILMKRLIHQIYNSNQHQWEDDLDFATYVQGTKLLNHLTSPTWKQGNGVQPVELLSDSKQSSSTYWQCESEPGCSWAVRFKTPLYLTKMSYLHGRFTNNLHIMNSAPKIISLYVKLSQTNEIKALRSLASQYSFGQPHKRDQNYIKIAQFEYRLTDSRIRQQIPLPPWFIQLKPLVRSVVFQVDENYGNKRFTSLRKFIINGVTPQDLQIIENNEFPVLLGDVPEYGVAQNINEGKRNALLSTPSYVSPPSTSAKFHPASNVPSFGQDELDR</sequence>
<dbReference type="Proteomes" id="UP000501346">
    <property type="component" value="Chromosome SeX-ScX"/>
</dbReference>
<feature type="domain" description="SUN" evidence="7">
    <location>
        <begin position="428"/>
        <end position="617"/>
    </location>
</feature>
<dbReference type="PANTHER" id="PTHR12911:SF8">
    <property type="entry name" value="KLAROID PROTEIN-RELATED"/>
    <property type="match status" value="1"/>
</dbReference>
<dbReference type="GO" id="GO:0043495">
    <property type="term" value="F:protein-membrane adaptor activity"/>
    <property type="evidence" value="ECO:0007669"/>
    <property type="project" value="TreeGrafter"/>
</dbReference>
<evidence type="ECO:0000313" key="9">
    <source>
        <dbReference type="Proteomes" id="UP000501346"/>
    </source>
</evidence>
<evidence type="ECO:0000256" key="4">
    <source>
        <dbReference type="ARBA" id="ARBA00023136"/>
    </source>
</evidence>
<evidence type="ECO:0000256" key="1">
    <source>
        <dbReference type="ARBA" id="ARBA00004370"/>
    </source>
</evidence>
<evidence type="ECO:0000256" key="6">
    <source>
        <dbReference type="SAM" id="Phobius"/>
    </source>
</evidence>
<evidence type="ECO:0000256" key="2">
    <source>
        <dbReference type="ARBA" id="ARBA00022692"/>
    </source>
</evidence>
<organism evidence="8 9">
    <name type="scientific">Saccharomyces pastorianus</name>
    <name type="common">Lager yeast</name>
    <name type="synonym">Saccharomyces cerevisiae x Saccharomyces eubayanus</name>
    <dbReference type="NCBI Taxonomy" id="27292"/>
    <lineage>
        <taxon>Eukaryota</taxon>
        <taxon>Fungi</taxon>
        <taxon>Dikarya</taxon>
        <taxon>Ascomycota</taxon>
        <taxon>Saccharomycotina</taxon>
        <taxon>Saccharomycetes</taxon>
        <taxon>Saccharomycetales</taxon>
        <taxon>Saccharomycetaceae</taxon>
        <taxon>Saccharomyces</taxon>
    </lineage>
</organism>
<dbReference type="InterPro" id="IPR045119">
    <property type="entry name" value="SUN1-5"/>
</dbReference>
<evidence type="ECO:0000256" key="5">
    <source>
        <dbReference type="SAM" id="MobiDB-lite"/>
    </source>
</evidence>
<accession>A0A6C1EB17</accession>
<evidence type="ECO:0000256" key="3">
    <source>
        <dbReference type="ARBA" id="ARBA00022989"/>
    </source>
</evidence>
<dbReference type="AlphaFoldDB" id="A0A6C1EB17"/>
<dbReference type="GO" id="GO:0034993">
    <property type="term" value="C:meiotic nuclear membrane microtubule tethering complex"/>
    <property type="evidence" value="ECO:0007669"/>
    <property type="project" value="TreeGrafter"/>
</dbReference>
<keyword evidence="9" id="KW-1185">Reference proteome</keyword>
<dbReference type="Gene3D" id="2.60.120.260">
    <property type="entry name" value="Galactose-binding domain-like"/>
    <property type="match status" value="1"/>
</dbReference>
<gene>
    <name evidence="8" type="primary">MPS3_2</name>
    <name evidence="8" type="ORF">GRS66_008700</name>
</gene>
<feature type="compositionally biased region" description="Low complexity" evidence="5">
    <location>
        <begin position="655"/>
        <end position="665"/>
    </location>
</feature>
<feature type="transmembrane region" description="Helical" evidence="6">
    <location>
        <begin position="161"/>
        <end position="182"/>
    </location>
</feature>